<feature type="compositionally biased region" description="Basic and acidic residues" evidence="1">
    <location>
        <begin position="1"/>
        <end position="11"/>
    </location>
</feature>
<comment type="caution">
    <text evidence="2">The sequence shown here is derived from an EMBL/GenBank/DDBJ whole genome shotgun (WGS) entry which is preliminary data.</text>
</comment>
<sequence>MQLPDELRPEVDPSTGDAEPALAGDRVDHPEQLGG</sequence>
<organism evidence="2 3">
    <name type="scientific">Micromonospora pisi</name>
    <dbReference type="NCBI Taxonomy" id="589240"/>
    <lineage>
        <taxon>Bacteria</taxon>
        <taxon>Bacillati</taxon>
        <taxon>Actinomycetota</taxon>
        <taxon>Actinomycetes</taxon>
        <taxon>Micromonosporales</taxon>
        <taxon>Micromonosporaceae</taxon>
        <taxon>Micromonospora</taxon>
    </lineage>
</organism>
<dbReference type="EMBL" id="RBKT01000001">
    <property type="protein sequence ID" value="RKR90789.1"/>
    <property type="molecule type" value="Genomic_DNA"/>
</dbReference>
<dbReference type="AlphaFoldDB" id="A0A495JRV2"/>
<gene>
    <name evidence="2" type="ORF">BDK92_5170</name>
</gene>
<feature type="region of interest" description="Disordered" evidence="1">
    <location>
        <begin position="1"/>
        <end position="35"/>
    </location>
</feature>
<evidence type="ECO:0000313" key="2">
    <source>
        <dbReference type="EMBL" id="RKR90789.1"/>
    </source>
</evidence>
<accession>A0A495JRV2</accession>
<proteinExistence type="predicted"/>
<feature type="compositionally biased region" description="Basic and acidic residues" evidence="1">
    <location>
        <begin position="25"/>
        <end position="35"/>
    </location>
</feature>
<evidence type="ECO:0000313" key="3">
    <source>
        <dbReference type="Proteomes" id="UP000277671"/>
    </source>
</evidence>
<protein>
    <submittedName>
        <fullName evidence="2">Uncharacterized protein</fullName>
    </submittedName>
</protein>
<evidence type="ECO:0000256" key="1">
    <source>
        <dbReference type="SAM" id="MobiDB-lite"/>
    </source>
</evidence>
<keyword evidence="3" id="KW-1185">Reference proteome</keyword>
<reference evidence="2 3" key="1">
    <citation type="submission" date="2018-10" db="EMBL/GenBank/DDBJ databases">
        <title>Sequencing the genomes of 1000 actinobacteria strains.</title>
        <authorList>
            <person name="Klenk H.-P."/>
        </authorList>
    </citation>
    <scope>NUCLEOTIDE SEQUENCE [LARGE SCALE GENOMIC DNA]</scope>
    <source>
        <strain evidence="2 3">DSM 45175</strain>
    </source>
</reference>
<dbReference type="Proteomes" id="UP000277671">
    <property type="component" value="Unassembled WGS sequence"/>
</dbReference>
<name>A0A495JRV2_9ACTN</name>